<evidence type="ECO:0000313" key="4">
    <source>
        <dbReference type="EMBL" id="KAF4083428.1"/>
    </source>
</evidence>
<dbReference type="EMBL" id="JAAGNN010000011">
    <property type="protein sequence ID" value="KAF4083428.1"/>
    <property type="molecule type" value="Genomic_DNA"/>
</dbReference>
<feature type="region of interest" description="Disordered" evidence="3">
    <location>
        <begin position="640"/>
        <end position="670"/>
    </location>
</feature>
<comment type="subcellular location">
    <subcellularLocation>
        <location evidence="1">Nucleus</location>
    </subcellularLocation>
</comment>
<gene>
    <name evidence="4" type="ORF">AMELA_G00141150</name>
</gene>
<name>A0A7J6API4_AMEME</name>
<organism evidence="4 5">
    <name type="scientific">Ameiurus melas</name>
    <name type="common">Black bullhead</name>
    <name type="synonym">Silurus melas</name>
    <dbReference type="NCBI Taxonomy" id="219545"/>
    <lineage>
        <taxon>Eukaryota</taxon>
        <taxon>Metazoa</taxon>
        <taxon>Chordata</taxon>
        <taxon>Craniata</taxon>
        <taxon>Vertebrata</taxon>
        <taxon>Euteleostomi</taxon>
        <taxon>Actinopterygii</taxon>
        <taxon>Neopterygii</taxon>
        <taxon>Teleostei</taxon>
        <taxon>Ostariophysi</taxon>
        <taxon>Siluriformes</taxon>
        <taxon>Ictaluridae</taxon>
        <taxon>Ameiurus</taxon>
    </lineage>
</organism>
<feature type="compositionally biased region" description="Basic and acidic residues" evidence="3">
    <location>
        <begin position="902"/>
        <end position="912"/>
    </location>
</feature>
<proteinExistence type="predicted"/>
<keyword evidence="5" id="KW-1185">Reference proteome</keyword>
<feature type="compositionally biased region" description="Basic and acidic residues" evidence="3">
    <location>
        <begin position="1098"/>
        <end position="1108"/>
    </location>
</feature>
<dbReference type="GO" id="GO:0043034">
    <property type="term" value="C:costamere"/>
    <property type="evidence" value="ECO:0007669"/>
    <property type="project" value="TreeGrafter"/>
</dbReference>
<evidence type="ECO:0000256" key="1">
    <source>
        <dbReference type="ARBA" id="ARBA00004123"/>
    </source>
</evidence>
<dbReference type="Proteomes" id="UP000593565">
    <property type="component" value="Unassembled WGS sequence"/>
</dbReference>
<evidence type="ECO:0000256" key="3">
    <source>
        <dbReference type="SAM" id="MobiDB-lite"/>
    </source>
</evidence>
<dbReference type="GO" id="GO:0043484">
    <property type="term" value="P:regulation of RNA splicing"/>
    <property type="evidence" value="ECO:0007669"/>
    <property type="project" value="TreeGrafter"/>
</dbReference>
<dbReference type="InterPro" id="IPR052082">
    <property type="entry name" value="Myelin_sheath_structural"/>
</dbReference>
<feature type="region of interest" description="Disordered" evidence="3">
    <location>
        <begin position="1093"/>
        <end position="1126"/>
    </location>
</feature>
<dbReference type="GO" id="GO:0005634">
    <property type="term" value="C:nucleus"/>
    <property type="evidence" value="ECO:0007669"/>
    <property type="project" value="UniProtKB-SubCell"/>
</dbReference>
<evidence type="ECO:0008006" key="6">
    <source>
        <dbReference type="Google" id="ProtNLM"/>
    </source>
</evidence>
<comment type="caution">
    <text evidence="4">The sequence shown here is derived from an EMBL/GenBank/DDBJ whole genome shotgun (WGS) entry which is preliminary data.</text>
</comment>
<protein>
    <recommendedName>
        <fullName evidence="6">Neuroblast differentiation-associated protein AHNAK</fullName>
    </recommendedName>
</protein>
<dbReference type="PANTHER" id="PTHR23348:SF41">
    <property type="entry name" value="NEUROBLAST DIFFERENTIATION-ASSOCIATED PROTEIN AHNAK"/>
    <property type="match status" value="1"/>
</dbReference>
<reference evidence="4 5" key="1">
    <citation type="submission" date="2020-02" db="EMBL/GenBank/DDBJ databases">
        <title>A chromosome-scale genome assembly of the black bullhead catfish (Ameiurus melas).</title>
        <authorList>
            <person name="Wen M."/>
            <person name="Zham M."/>
            <person name="Cabau C."/>
            <person name="Klopp C."/>
            <person name="Donnadieu C."/>
            <person name="Roques C."/>
            <person name="Bouchez O."/>
            <person name="Lampietro C."/>
            <person name="Jouanno E."/>
            <person name="Herpin A."/>
            <person name="Louis A."/>
            <person name="Berthelot C."/>
            <person name="Parey E."/>
            <person name="Roest-Crollius H."/>
            <person name="Braasch I."/>
            <person name="Postlethwait J."/>
            <person name="Robinson-Rechavi M."/>
            <person name="Echchiki A."/>
            <person name="Begum T."/>
            <person name="Montfort J."/>
            <person name="Schartl M."/>
            <person name="Bobe J."/>
            <person name="Guiguen Y."/>
        </authorList>
    </citation>
    <scope>NUCLEOTIDE SEQUENCE [LARGE SCALE GENOMIC DNA]</scope>
    <source>
        <strain evidence="4">M_S1</strain>
        <tissue evidence="4">Blood</tissue>
    </source>
</reference>
<feature type="region of interest" description="Disordered" evidence="3">
    <location>
        <begin position="1423"/>
        <end position="1445"/>
    </location>
</feature>
<feature type="region of interest" description="Disordered" evidence="3">
    <location>
        <begin position="699"/>
        <end position="730"/>
    </location>
</feature>
<feature type="region of interest" description="Disordered" evidence="3">
    <location>
        <begin position="897"/>
        <end position="930"/>
    </location>
</feature>
<evidence type="ECO:0000256" key="2">
    <source>
        <dbReference type="ARBA" id="ARBA00023242"/>
    </source>
</evidence>
<feature type="region of interest" description="Disordered" evidence="3">
    <location>
        <begin position="153"/>
        <end position="185"/>
    </location>
</feature>
<feature type="compositionally biased region" description="Basic and acidic residues" evidence="3">
    <location>
        <begin position="1431"/>
        <end position="1445"/>
    </location>
</feature>
<sequence length="1481" mass="161062">MTNHRRSLSESITFEDNDKRYVHVSGINHEKYQDGDETVGAMKNEMIDILQPTEPYNDKIQVLLKPHMRSSKSLENLDNRIKAPDELRTDTYNRLFNTKVKRFIKGNPQGKSQDVRPNIDVKGDFTEPEIGLSSPNMDAGYSRSGVYINGLTNDVNPETGRPTPNVDLSGKINTPRFKMPDFGPSAHKIRAPDIDLSHPKIKGELDSRDITTPDLNVHTLDRSNVPNLQKPHLNFEVPYDDIDVSGFSNDIKAPSGKLKMPKFGLSGHLPKGGADEQDIKLALPEADLKAPKLNVNSPDIDIDNHTGKLKMHKFNLPSYEGPDTDVKGDLERPNLHWSSPKFDADVDVPDIDGPKADMTLPNMDLPSGKSKMPKFNMPDFGHSKSSVKTPEMDLSLPKMKGQINSPNLTAPEFDTDVPTGKIKGPTIKEPKLGVKSPEFNFDAPSGKIKMPHFKSPTFKGDMSSPDMNLAFPDADVNGPKLNVNSPDIGIDGSTGKIKMPKMKTPKFSLPGFKGRDTDVTGDLERPDLSWSSPKFDADVDVPDIDIDGPKADFKDMTLPNMDLPSGKSKMPKFKMPDFGHSKSSVKTPEMDLSLPKMKGQINSPNLTAPELDIDVPKDVSGPKFDIDGPKANVNGVTLPDMHVPSGKTRKSKFRLPGFGLSGPKIKAPEVDHSLPKMKGEINSPNLSVPELDVNVPTGKIKGPTLKEPKVDIGSPDININAPSGKLKMPNIKGPTFKGDMGSPDMNLAFPDANLKGPKLDVNSPDIDIDGPTGKIKMPKMKTPKFSIPGFKGPDTDVKGGLKGPDLSMSSPKFDADVSGPNFDIDGPKANVNGVTLPDMHVPSGKIKKPKFRLPDFGLSGPKIKTPDVDLSLPKMKGEINSPNLSVPELDVNVPTGKIKGPTLKEPKVDIRSPDFNINAPSGKLKMPNLKGPNIKGDINSPDMNLAFPEGDVKGPNLYMNSPDIDIDGPTGKIKMPKMKTPKFSFAGFKGPDTDVKGGLKGPDLSMSSPKFDADITGPDINGPKANVNGVTLPDMHVPSGKTKKPKFRLSDFGLSGPKIKTPDVELSLPKMKGEINSPNLSVPELDVNVPTGKIKGPTLKEPKVDIRSPDFNINAPSGKLKMPNLKGPNIKGDINSPDMNLAFPEGDVKGPNLYMNSPDIDIDGPTGKIKMPKVNTPKFSLPSFKGHETDIQGDLEGPDLSLTSKKLNAVSAAPDIDIDARKPTFPDMDLKMPGLKMPKLRSSDPKLMAPEMDASLPQIKGDNSADPATSFSIPGFKESDVDYKGTWERPDLSLSSLKPDYIHSPDIGIRGPKTSSIYMDVPEADFRAPKLDMKYPEIGTDGPESKFKLPKLTTPKYDVQGFNNPDIKAKHNLEVLYSNVSTLDSEFGIPDYVMHGPTTPLKGLKTELTLPDVDLPSGKVNLPDSVPNNHYKSDTKYHQGRDASHGSIKIKKDLESLVSGMELEVPKQSLKGSVFKKRTLL</sequence>
<feature type="region of interest" description="Disordered" evidence="3">
    <location>
        <begin position="548"/>
        <end position="570"/>
    </location>
</feature>
<accession>A0A7J6API4</accession>
<dbReference type="PANTHER" id="PTHR23348">
    <property type="entry name" value="PERIAXIN/AHNAK"/>
    <property type="match status" value="1"/>
</dbReference>
<evidence type="ECO:0000313" key="5">
    <source>
        <dbReference type="Proteomes" id="UP000593565"/>
    </source>
</evidence>
<keyword evidence="2" id="KW-0539">Nucleus</keyword>
<feature type="region of interest" description="Disordered" evidence="3">
    <location>
        <begin position="1028"/>
        <end position="1049"/>
    </location>
</feature>
<feature type="region of interest" description="Disordered" evidence="3">
    <location>
        <begin position="770"/>
        <end position="796"/>
    </location>
</feature>
<feature type="region of interest" description="Disordered" evidence="3">
    <location>
        <begin position="492"/>
        <end position="517"/>
    </location>
</feature>